<comment type="caution">
    <text evidence="1">The sequence shown here is derived from an EMBL/GenBank/DDBJ whole genome shotgun (WGS) entry which is preliminary data.</text>
</comment>
<evidence type="ECO:0000313" key="2">
    <source>
        <dbReference type="Proteomes" id="UP000054995"/>
    </source>
</evidence>
<evidence type="ECO:0000313" key="1">
    <source>
        <dbReference type="EMBL" id="KRY84840.1"/>
    </source>
</evidence>
<dbReference type="Proteomes" id="UP000054995">
    <property type="component" value="Unassembled WGS sequence"/>
</dbReference>
<proteinExistence type="predicted"/>
<sequence length="85" mass="9476">MTVPVTRWLEQLGDFKTPRFGCAVAALLPAMLEGWKLKNILMGPMAIYFFNSSGNGENDLEELDFREKLPRPSTCGRVSDPIGTE</sequence>
<protein>
    <submittedName>
        <fullName evidence="1">Uncharacterized protein</fullName>
    </submittedName>
</protein>
<accession>A0A0V1FFN6</accession>
<dbReference type="EMBL" id="JYDT01000105">
    <property type="protein sequence ID" value="KRY84840.1"/>
    <property type="molecule type" value="Genomic_DNA"/>
</dbReference>
<gene>
    <name evidence="1" type="ORF">T4D_1522</name>
</gene>
<organism evidence="1 2">
    <name type="scientific">Trichinella pseudospiralis</name>
    <name type="common">Parasitic roundworm</name>
    <dbReference type="NCBI Taxonomy" id="6337"/>
    <lineage>
        <taxon>Eukaryota</taxon>
        <taxon>Metazoa</taxon>
        <taxon>Ecdysozoa</taxon>
        <taxon>Nematoda</taxon>
        <taxon>Enoplea</taxon>
        <taxon>Dorylaimia</taxon>
        <taxon>Trichinellida</taxon>
        <taxon>Trichinellidae</taxon>
        <taxon>Trichinella</taxon>
    </lineage>
</organism>
<reference evidence="1 2" key="1">
    <citation type="submission" date="2015-01" db="EMBL/GenBank/DDBJ databases">
        <title>Evolution of Trichinella species and genotypes.</title>
        <authorList>
            <person name="Korhonen P.K."/>
            <person name="Edoardo P."/>
            <person name="Giuseppe L.R."/>
            <person name="Gasser R.B."/>
        </authorList>
    </citation>
    <scope>NUCLEOTIDE SEQUENCE [LARGE SCALE GENOMIC DNA]</scope>
    <source>
        <strain evidence="1">ISS470</strain>
    </source>
</reference>
<keyword evidence="2" id="KW-1185">Reference proteome</keyword>
<name>A0A0V1FFN6_TRIPS</name>